<feature type="domain" description="HTH marR-type" evidence="1">
    <location>
        <begin position="10"/>
        <end position="142"/>
    </location>
</feature>
<dbReference type="InterPro" id="IPR036388">
    <property type="entry name" value="WH-like_DNA-bd_sf"/>
</dbReference>
<dbReference type="PANTHER" id="PTHR33164:SF99">
    <property type="entry name" value="MARR FAMILY REGULATORY PROTEIN"/>
    <property type="match status" value="1"/>
</dbReference>
<dbReference type="PANTHER" id="PTHR33164">
    <property type="entry name" value="TRANSCRIPTIONAL REGULATOR, MARR FAMILY"/>
    <property type="match status" value="1"/>
</dbReference>
<evidence type="ECO:0000313" key="3">
    <source>
        <dbReference type="Proteomes" id="UP000319486"/>
    </source>
</evidence>
<evidence type="ECO:0000313" key="2">
    <source>
        <dbReference type="EMBL" id="TPG08153.1"/>
    </source>
</evidence>
<comment type="caution">
    <text evidence="2">The sequence shown here is derived from an EMBL/GenBank/DDBJ whole genome shotgun (WGS) entry which is preliminary data.</text>
</comment>
<protein>
    <submittedName>
        <fullName evidence="2">MarR family transcriptional regulator</fullName>
    </submittedName>
</protein>
<name>A0A502C5R3_9GAMM</name>
<dbReference type="GO" id="GO:0006950">
    <property type="term" value="P:response to stress"/>
    <property type="evidence" value="ECO:0007669"/>
    <property type="project" value="TreeGrafter"/>
</dbReference>
<dbReference type="InterPro" id="IPR000835">
    <property type="entry name" value="HTH_MarR-typ"/>
</dbReference>
<sequence>MAPARRGSEADELWQMMVGLVWETRGEWRRKVSEVTGLPFSRTRVLRRLFDAPMTLTQLAEATSSDAPATTVAVNDLEHRGLVERYPHPDNKRAKLVSVTPAGRQMIELVRRTVRDDAPPGVNDLSKTDLAHLRRILERIDRTGR</sequence>
<dbReference type="Gene3D" id="1.10.10.10">
    <property type="entry name" value="Winged helix-like DNA-binding domain superfamily/Winged helix DNA-binding domain"/>
    <property type="match status" value="1"/>
</dbReference>
<dbReference type="PROSITE" id="PS50995">
    <property type="entry name" value="HTH_MARR_2"/>
    <property type="match status" value="1"/>
</dbReference>
<evidence type="ECO:0000259" key="1">
    <source>
        <dbReference type="PROSITE" id="PS50995"/>
    </source>
</evidence>
<dbReference type="InterPro" id="IPR039422">
    <property type="entry name" value="MarR/SlyA-like"/>
</dbReference>
<dbReference type="InterPro" id="IPR036390">
    <property type="entry name" value="WH_DNA-bd_sf"/>
</dbReference>
<dbReference type="SUPFAM" id="SSF46785">
    <property type="entry name" value="Winged helix' DNA-binding domain"/>
    <property type="match status" value="1"/>
</dbReference>
<accession>A0A502C5R3</accession>
<dbReference type="AlphaFoldDB" id="A0A502C5R3"/>
<dbReference type="GO" id="GO:0003700">
    <property type="term" value="F:DNA-binding transcription factor activity"/>
    <property type="evidence" value="ECO:0007669"/>
    <property type="project" value="InterPro"/>
</dbReference>
<dbReference type="Proteomes" id="UP000319486">
    <property type="component" value="Unassembled WGS sequence"/>
</dbReference>
<dbReference type="EMBL" id="RCZO01000006">
    <property type="protein sequence ID" value="TPG08153.1"/>
    <property type="molecule type" value="Genomic_DNA"/>
</dbReference>
<proteinExistence type="predicted"/>
<keyword evidence="3" id="KW-1185">Reference proteome</keyword>
<dbReference type="PRINTS" id="PR00598">
    <property type="entry name" value="HTHMARR"/>
</dbReference>
<dbReference type="RefSeq" id="WP_140652533.1">
    <property type="nucleotide sequence ID" value="NZ_RCZO01000006.1"/>
</dbReference>
<dbReference type="SMART" id="SM00347">
    <property type="entry name" value="HTH_MARR"/>
    <property type="match status" value="1"/>
</dbReference>
<gene>
    <name evidence="2" type="ORF">EAH88_10870</name>
</gene>
<dbReference type="Pfam" id="PF01047">
    <property type="entry name" value="MarR"/>
    <property type="match status" value="1"/>
</dbReference>
<organism evidence="2 3">
    <name type="scientific">Rhodanobacter glycinis</name>
    <dbReference type="NCBI Taxonomy" id="582702"/>
    <lineage>
        <taxon>Bacteria</taxon>
        <taxon>Pseudomonadati</taxon>
        <taxon>Pseudomonadota</taxon>
        <taxon>Gammaproteobacteria</taxon>
        <taxon>Lysobacterales</taxon>
        <taxon>Rhodanobacteraceae</taxon>
        <taxon>Rhodanobacter</taxon>
    </lineage>
</organism>
<reference evidence="2 3" key="1">
    <citation type="journal article" date="2019" name="Environ. Microbiol.">
        <title>Species interactions and distinct microbial communities in high Arctic permafrost affected cryosols are associated with the CH4 and CO2 gas fluxes.</title>
        <authorList>
            <person name="Altshuler I."/>
            <person name="Hamel J."/>
            <person name="Turney S."/>
            <person name="Magnuson E."/>
            <person name="Levesque R."/>
            <person name="Greer C."/>
            <person name="Whyte L.G."/>
        </authorList>
    </citation>
    <scope>NUCLEOTIDE SEQUENCE [LARGE SCALE GENOMIC DNA]</scope>
    <source>
        <strain evidence="2 3">S13Y</strain>
    </source>
</reference>